<dbReference type="EMBL" id="NMUE01000023">
    <property type="protein sequence ID" value="RFA95313.1"/>
    <property type="molecule type" value="Genomic_DNA"/>
</dbReference>
<reference evidence="1" key="2">
    <citation type="journal article" date="2020" name="bioRxiv">
        <title>A rank-normalized archaeal taxonomy based on genome phylogeny resolves widespread incomplete and uneven classifications.</title>
        <authorList>
            <person name="Rinke C."/>
            <person name="Chuvochina M."/>
            <person name="Mussig A.J."/>
            <person name="Chaumeil P.-A."/>
            <person name="Waite D.W."/>
            <person name="Whitman W.B."/>
            <person name="Parks D.H."/>
            <person name="Hugenholtz P."/>
        </authorList>
    </citation>
    <scope>NUCLEOTIDE SEQUENCE</scope>
    <source>
        <strain evidence="1">UBA8839</strain>
    </source>
</reference>
<dbReference type="OrthoDB" id="26482at2157"/>
<accession>A0A371QXQ1</accession>
<dbReference type="EMBL" id="NMUF01000047">
    <property type="protein sequence ID" value="RFA95883.1"/>
    <property type="molecule type" value="Genomic_DNA"/>
</dbReference>
<reference evidence="4 5" key="1">
    <citation type="submission" date="2017-07" db="EMBL/GenBank/DDBJ databases">
        <title>Draft genome sequence of aerobic hyperthermophilic archaea, Pyrobaculum aerophilum YKB31 and YKB32.</title>
        <authorList>
            <person name="Mochizuki T."/>
            <person name="Berliner A.J."/>
            <person name="Yoshida-Takashima Y."/>
            <person name="Takaki Y."/>
            <person name="Nunoura T."/>
            <person name="Takai K."/>
        </authorList>
    </citation>
    <scope>NUCLEOTIDE SEQUENCE [LARGE SCALE GENOMIC DNA]</scope>
    <source>
        <strain evidence="2 5">YKB31</strain>
        <strain evidence="3 4">YKB32</strain>
    </source>
</reference>
<dbReference type="Proteomes" id="UP000257123">
    <property type="component" value="Unassembled WGS sequence"/>
</dbReference>
<evidence type="ECO:0000313" key="2">
    <source>
        <dbReference type="EMBL" id="RFA95313.1"/>
    </source>
</evidence>
<dbReference type="RefSeq" id="WP_011007775.1">
    <property type="nucleotide sequence ID" value="NZ_DAIOPL010000031.1"/>
</dbReference>
<organism evidence="2 5">
    <name type="scientific">Pyrobaculum aerophilum</name>
    <dbReference type="NCBI Taxonomy" id="13773"/>
    <lineage>
        <taxon>Archaea</taxon>
        <taxon>Thermoproteota</taxon>
        <taxon>Thermoprotei</taxon>
        <taxon>Thermoproteales</taxon>
        <taxon>Thermoproteaceae</taxon>
        <taxon>Pyrobaculum</taxon>
    </lineage>
</organism>
<gene>
    <name evidence="2" type="ORF">CGL51_07730</name>
    <name evidence="3" type="ORF">CGL52_12050</name>
    <name evidence="1" type="ORF">HA333_10890</name>
</gene>
<evidence type="ECO:0000313" key="4">
    <source>
        <dbReference type="Proteomes" id="UP000256877"/>
    </source>
</evidence>
<dbReference type="EMBL" id="DUJP01000035">
    <property type="protein sequence ID" value="HII47911.1"/>
    <property type="molecule type" value="Genomic_DNA"/>
</dbReference>
<dbReference type="Proteomes" id="UP000256877">
    <property type="component" value="Unassembled WGS sequence"/>
</dbReference>
<dbReference type="Proteomes" id="UP000651120">
    <property type="component" value="Unassembled WGS sequence"/>
</dbReference>
<name>A0A371QXQ1_9CREN</name>
<proteinExistence type="predicted"/>
<dbReference type="GeneID" id="1465541"/>
<evidence type="ECO:0000313" key="5">
    <source>
        <dbReference type="Proteomes" id="UP000257123"/>
    </source>
</evidence>
<dbReference type="AlphaFoldDB" id="A0A371QXQ1"/>
<evidence type="ECO:0000313" key="1">
    <source>
        <dbReference type="EMBL" id="HII47911.1"/>
    </source>
</evidence>
<dbReference type="OMA" id="EHHPYWP"/>
<sequence>MEPDVSSAMLRRVEELQRLADSIAEHHPYWPTLHFTLQLLRTIVENWNRDFTKEEHEELMWVAEKIVESVKRIQPRGTEK</sequence>
<evidence type="ECO:0000313" key="3">
    <source>
        <dbReference type="EMBL" id="RFA95883.1"/>
    </source>
</evidence>
<comment type="caution">
    <text evidence="2">The sequence shown here is derived from an EMBL/GenBank/DDBJ whole genome shotgun (WGS) entry which is preliminary data.</text>
</comment>
<protein>
    <submittedName>
        <fullName evidence="2">Uncharacterized protein</fullName>
    </submittedName>
</protein>